<dbReference type="GO" id="GO:0003676">
    <property type="term" value="F:nucleic acid binding"/>
    <property type="evidence" value="ECO:0007669"/>
    <property type="project" value="InterPro"/>
</dbReference>
<dbReference type="OrthoDB" id="6512965at2759"/>
<dbReference type="AlphaFoldDB" id="A0A4Y2L2U7"/>
<evidence type="ECO:0000259" key="1">
    <source>
        <dbReference type="Pfam" id="PF03184"/>
    </source>
</evidence>
<accession>A0A4Y2L2U7</accession>
<name>A0A4Y2L2U7_ARAVE</name>
<dbReference type="Proteomes" id="UP000499080">
    <property type="component" value="Unassembled WGS sequence"/>
</dbReference>
<evidence type="ECO:0000313" key="2">
    <source>
        <dbReference type="EMBL" id="GBN09001.1"/>
    </source>
</evidence>
<feature type="domain" description="DDE-1" evidence="1">
    <location>
        <begin position="2"/>
        <end position="101"/>
    </location>
</feature>
<dbReference type="InterPro" id="IPR004875">
    <property type="entry name" value="DDE_SF_endonuclease_dom"/>
</dbReference>
<evidence type="ECO:0000313" key="3">
    <source>
        <dbReference type="Proteomes" id="UP000499080"/>
    </source>
</evidence>
<organism evidence="2 3">
    <name type="scientific">Araneus ventricosus</name>
    <name type="common">Orbweaver spider</name>
    <name type="synonym">Epeira ventricosa</name>
    <dbReference type="NCBI Taxonomy" id="182803"/>
    <lineage>
        <taxon>Eukaryota</taxon>
        <taxon>Metazoa</taxon>
        <taxon>Ecdysozoa</taxon>
        <taxon>Arthropoda</taxon>
        <taxon>Chelicerata</taxon>
        <taxon>Arachnida</taxon>
        <taxon>Araneae</taxon>
        <taxon>Araneomorphae</taxon>
        <taxon>Entelegynae</taxon>
        <taxon>Araneoidea</taxon>
        <taxon>Araneidae</taxon>
        <taxon>Araneus</taxon>
    </lineage>
</organism>
<proteinExistence type="predicted"/>
<gene>
    <name evidence="2" type="ORF">AVEN_234178_1</name>
</gene>
<keyword evidence="3" id="KW-1185">Reference proteome</keyword>
<dbReference type="Pfam" id="PF03184">
    <property type="entry name" value="DDE_1"/>
    <property type="match status" value="1"/>
</dbReference>
<comment type="caution">
    <text evidence="2">The sequence shown here is derived from an EMBL/GenBank/DDBJ whole genome shotgun (WGS) entry which is preliminary data.</text>
</comment>
<sequence>MDNAPVHPDVETLTAENITCIFMLPNTTVILQSMFQGLIEFMKRRYRKQILSKLRFEGDDDQEEAACSTVQFWKALTSKDCVYMINEAWESLPEHIVKQSWRNLVPFLENVE</sequence>
<reference evidence="2 3" key="1">
    <citation type="journal article" date="2019" name="Sci. Rep.">
        <title>Orb-weaving spider Araneus ventricosus genome elucidates the spidroin gene catalogue.</title>
        <authorList>
            <person name="Kono N."/>
            <person name="Nakamura H."/>
            <person name="Ohtoshi R."/>
            <person name="Moran D.A.P."/>
            <person name="Shinohara A."/>
            <person name="Yoshida Y."/>
            <person name="Fujiwara M."/>
            <person name="Mori M."/>
            <person name="Tomita M."/>
            <person name="Arakawa K."/>
        </authorList>
    </citation>
    <scope>NUCLEOTIDE SEQUENCE [LARGE SCALE GENOMIC DNA]</scope>
</reference>
<dbReference type="EMBL" id="BGPR01005312">
    <property type="protein sequence ID" value="GBN09001.1"/>
    <property type="molecule type" value="Genomic_DNA"/>
</dbReference>
<protein>
    <recommendedName>
        <fullName evidence="1">DDE-1 domain-containing protein</fullName>
    </recommendedName>
</protein>